<gene>
    <name evidence="5" type="ORF">MBM_06665</name>
</gene>
<accession>K1XSB3</accession>
<evidence type="ECO:0000313" key="6">
    <source>
        <dbReference type="Proteomes" id="UP000006753"/>
    </source>
</evidence>
<feature type="compositionally biased region" description="Polar residues" evidence="3">
    <location>
        <begin position="208"/>
        <end position="226"/>
    </location>
</feature>
<dbReference type="OrthoDB" id="5278208at2759"/>
<feature type="region of interest" description="Disordered" evidence="3">
    <location>
        <begin position="55"/>
        <end position="86"/>
    </location>
</feature>
<dbReference type="PANTHER" id="PTHR37534:SF10">
    <property type="entry name" value="ZN(II)2CYS6 TRANSCRIPTION FACTOR (EUROFUNG)"/>
    <property type="match status" value="1"/>
</dbReference>
<dbReference type="InParanoid" id="K1XSB3"/>
<evidence type="ECO:0000256" key="3">
    <source>
        <dbReference type="SAM" id="MobiDB-lite"/>
    </source>
</evidence>
<dbReference type="Proteomes" id="UP000006753">
    <property type="component" value="Unassembled WGS sequence"/>
</dbReference>
<dbReference type="OMA" id="HWWLPND"/>
<dbReference type="AlphaFoldDB" id="K1XSB3"/>
<name>K1XSB3_MARBU</name>
<dbReference type="GO" id="GO:0005634">
    <property type="term" value="C:nucleus"/>
    <property type="evidence" value="ECO:0007669"/>
    <property type="project" value="UniProtKB-SubCell"/>
</dbReference>
<dbReference type="GO" id="GO:0045944">
    <property type="term" value="P:positive regulation of transcription by RNA polymerase II"/>
    <property type="evidence" value="ECO:0007669"/>
    <property type="project" value="TreeGrafter"/>
</dbReference>
<evidence type="ECO:0000256" key="2">
    <source>
        <dbReference type="ARBA" id="ARBA00023242"/>
    </source>
</evidence>
<keyword evidence="6" id="KW-1185">Reference proteome</keyword>
<feature type="compositionally biased region" description="Polar residues" evidence="3">
    <location>
        <begin position="188"/>
        <end position="197"/>
    </location>
</feature>
<dbReference type="GO" id="GO:0000976">
    <property type="term" value="F:transcription cis-regulatory region binding"/>
    <property type="evidence" value="ECO:0007669"/>
    <property type="project" value="TreeGrafter"/>
</dbReference>
<dbReference type="PANTHER" id="PTHR37534">
    <property type="entry name" value="TRANSCRIPTIONAL ACTIVATOR PROTEIN UGA3"/>
    <property type="match status" value="1"/>
</dbReference>
<feature type="region of interest" description="Disordered" evidence="3">
    <location>
        <begin position="124"/>
        <end position="230"/>
    </location>
</feature>
<feature type="compositionally biased region" description="Polar residues" evidence="3">
    <location>
        <begin position="1"/>
        <end position="17"/>
    </location>
</feature>
<dbReference type="CDD" id="cd00067">
    <property type="entry name" value="GAL4"/>
    <property type="match status" value="1"/>
</dbReference>
<organism evidence="5 6">
    <name type="scientific">Marssonina brunnea f. sp. multigermtubi (strain MB_m1)</name>
    <name type="common">Marssonina leaf spot fungus</name>
    <dbReference type="NCBI Taxonomy" id="1072389"/>
    <lineage>
        <taxon>Eukaryota</taxon>
        <taxon>Fungi</taxon>
        <taxon>Dikarya</taxon>
        <taxon>Ascomycota</taxon>
        <taxon>Pezizomycotina</taxon>
        <taxon>Leotiomycetes</taxon>
        <taxon>Helotiales</taxon>
        <taxon>Drepanopezizaceae</taxon>
        <taxon>Drepanopeziza</taxon>
    </lineage>
</organism>
<dbReference type="eggNOG" id="ENOG502QW5G">
    <property type="taxonomic scope" value="Eukaryota"/>
</dbReference>
<dbReference type="InterPro" id="IPR001138">
    <property type="entry name" value="Zn2Cys6_DnaBD"/>
</dbReference>
<dbReference type="InterPro" id="IPR036864">
    <property type="entry name" value="Zn2-C6_fun-type_DNA-bd_sf"/>
</dbReference>
<dbReference type="HOGENOM" id="CLU_012945_0_0_1"/>
<dbReference type="SMART" id="SM00066">
    <property type="entry name" value="GAL4"/>
    <property type="match status" value="1"/>
</dbReference>
<evidence type="ECO:0000259" key="4">
    <source>
        <dbReference type="SMART" id="SM00066"/>
    </source>
</evidence>
<dbReference type="KEGG" id="mbe:MBM_06665"/>
<evidence type="ECO:0000256" key="1">
    <source>
        <dbReference type="ARBA" id="ARBA00004123"/>
    </source>
</evidence>
<sequence length="777" mass="87444">MNHQSNKYSPDSQSPNSRLPVASFGTARPRDTSPPQQLSSAASYADLQFLYGIQDATMNAPKPNRNRRSSNTSSDQMKHRRTRSGCYTCRSRRVKVRDSNSSLVTCDEGHPICERCKKGGRECVYPETSTSAKASKKAGSKTDVTPQDYPGSSSDEYDEEKRLNAIPDEDESLGGDRRSQRMSEYGMQPSSTIQSLGAQMGVTRHSSETPSLVQDKASSPTPSTEGSVGYHTAGIFRANRTAKQPGSSPETPRSDWSHLPLDLQLYLAYFYENITHLHYSLKTDLRDFLQTTFLEAAFRNESLLYAVVGFSAFQRTLHTPDGKIQDFLQYYNKAVSLLLNSLQRGEKHTHGTILAILQLATIEEFLGDWINLLGHQKAAYEILTELYTPRTVMEDPMSRMILGWYMRFDVFAGLLGGFATVLSREWFSYAHDYFQHQVAREPNVLEWKIEFAIAQHRLNATDMSLLFARKGKGEISTEQFVAENEDIARRLEEWKTKMDPALQDSRYLVTDFSGARPVPSDDIVNPYLPGIIYSGPLSIMNVATIDWYSIDLMHKLQTALTLQKQPSPEVVRIAYDCCQLFEALEFWPQRPSGIVLACQASLGITSLFLPKDERHFMWVRRKLATIESNGYIYPYTFRSKMADLFRDRSCMHWWLPHDENYPPIIRSIRKFVEERTSPAKDIPAEDLRDMKAIFASLNLVDDKSSVTPAALGKGNGGPPRLAVAVARDSYGGRDHLPGAQRGRETHDLGFDDGQGHWNEGRGGGGGVYRAPGPPGYR</sequence>
<dbReference type="SUPFAM" id="SSF57701">
    <property type="entry name" value="Zn2/Cys6 DNA-binding domain"/>
    <property type="match status" value="1"/>
</dbReference>
<dbReference type="Pfam" id="PF11951">
    <property type="entry name" value="Fungal_trans_2"/>
    <property type="match status" value="1"/>
</dbReference>
<dbReference type="EMBL" id="JH921442">
    <property type="protein sequence ID" value="EKD15449.1"/>
    <property type="molecule type" value="Genomic_DNA"/>
</dbReference>
<proteinExistence type="predicted"/>
<protein>
    <submittedName>
        <fullName evidence="5">Zn(II)2Cys6 transcription factor</fullName>
    </submittedName>
</protein>
<dbReference type="GO" id="GO:0000981">
    <property type="term" value="F:DNA-binding transcription factor activity, RNA polymerase II-specific"/>
    <property type="evidence" value="ECO:0007669"/>
    <property type="project" value="InterPro"/>
</dbReference>
<dbReference type="Gene3D" id="4.10.240.10">
    <property type="entry name" value="Zn(2)-C6 fungal-type DNA-binding domain"/>
    <property type="match status" value="1"/>
</dbReference>
<dbReference type="InterPro" id="IPR021858">
    <property type="entry name" value="Fun_TF"/>
</dbReference>
<feature type="compositionally biased region" description="Basic and acidic residues" evidence="3">
    <location>
        <begin position="734"/>
        <end position="749"/>
    </location>
</feature>
<feature type="region of interest" description="Disordered" evidence="3">
    <location>
        <begin position="1"/>
        <end position="41"/>
    </location>
</feature>
<evidence type="ECO:0000313" key="5">
    <source>
        <dbReference type="EMBL" id="EKD15449.1"/>
    </source>
</evidence>
<feature type="region of interest" description="Disordered" evidence="3">
    <location>
        <begin position="734"/>
        <end position="777"/>
    </location>
</feature>
<dbReference type="GO" id="GO:0008270">
    <property type="term" value="F:zinc ion binding"/>
    <property type="evidence" value="ECO:0007669"/>
    <property type="project" value="InterPro"/>
</dbReference>
<comment type="subcellular location">
    <subcellularLocation>
        <location evidence="1">Nucleus</location>
    </subcellularLocation>
</comment>
<keyword evidence="2" id="KW-0539">Nucleus</keyword>
<reference evidence="5 6" key="1">
    <citation type="journal article" date="2012" name="BMC Genomics">
        <title>Sequencing the genome of Marssonina brunnea reveals fungus-poplar co-evolution.</title>
        <authorList>
            <person name="Zhu S."/>
            <person name="Cao Y.-Z."/>
            <person name="Jiang C."/>
            <person name="Tan B.-Y."/>
            <person name="Wang Z."/>
            <person name="Feng S."/>
            <person name="Zhang L."/>
            <person name="Su X.-H."/>
            <person name="Brejova B."/>
            <person name="Vinar T."/>
            <person name="Xu M."/>
            <person name="Wang M.-X."/>
            <person name="Zhang S.-G."/>
            <person name="Huang M.-R."/>
            <person name="Wu R."/>
            <person name="Zhou Y."/>
        </authorList>
    </citation>
    <scope>NUCLEOTIDE SEQUENCE [LARGE SCALE GENOMIC DNA]</scope>
    <source>
        <strain evidence="5 6">MB_m1</strain>
    </source>
</reference>
<feature type="domain" description="Zn(2)-C6 fungal-type" evidence="4">
    <location>
        <begin position="80"/>
        <end position="134"/>
    </location>
</feature>
<dbReference type="STRING" id="1072389.K1XSB3"/>